<comment type="function">
    <text evidence="5">Catalyzes the methylation of C-1 in cobalt-precorrin-5B to form cobalt-precorrin-6A.</text>
</comment>
<dbReference type="InterPro" id="IPR036074">
    <property type="entry name" value="CbiD_sf"/>
</dbReference>
<dbReference type="HAMAP" id="MF_00787">
    <property type="entry name" value="CbiD"/>
    <property type="match status" value="1"/>
</dbReference>
<evidence type="ECO:0000256" key="6">
    <source>
        <dbReference type="SAM" id="MobiDB-lite"/>
    </source>
</evidence>
<comment type="pathway">
    <text evidence="5">Cofactor biosynthesis; adenosylcobalamin biosynthesis; cob(II)yrinate a,c-diamide from sirohydrochlorin (anaerobic route): step 6/10.</text>
</comment>
<comment type="caution">
    <text evidence="7">The sequence shown here is derived from an EMBL/GenBank/DDBJ whole genome shotgun (WGS) entry which is preliminary data.</text>
</comment>
<protein>
    <recommendedName>
        <fullName evidence="5">Cobalt-precorrin-5B C(1)-methyltransferase</fullName>
        <ecNumber evidence="5">2.1.1.195</ecNumber>
    </recommendedName>
    <alternativeName>
        <fullName evidence="5">Cobalt-precorrin-6A synthase</fullName>
    </alternativeName>
</protein>
<dbReference type="GO" id="GO:0019251">
    <property type="term" value="P:anaerobic cobalamin biosynthetic process"/>
    <property type="evidence" value="ECO:0007669"/>
    <property type="project" value="UniProtKB-UniRule"/>
</dbReference>
<dbReference type="GO" id="GO:0008168">
    <property type="term" value="F:methyltransferase activity"/>
    <property type="evidence" value="ECO:0007669"/>
    <property type="project" value="UniProtKB-UniRule"/>
</dbReference>
<keyword evidence="2 5" id="KW-0489">Methyltransferase</keyword>
<sequence>MGKETAEDEGRTPGGRKEYEIGRTRSGLRLGFTTGSCAAAAAKAGAQMLLSGDEVRQVRLMTPKGIELYLDVEEIRRGPGSVRCGVRKYSGDDPDVTDGLLICAEVKKEEPEAPLLALTGLEQEDRIRISGGEGVGRVTRPGLEQPVGEAAVNKIPRQMIREAVREICEKYGYSGGVHVTLTIPGGERVAEKTFNPRLGILGGLSILGTTGIVEPMSEKALTDTICLEMRVLKGNGHDCCIVTPGNYGSDFLKEKMGMDLSLAVKCSNYIGEAIDDAAMLDMKGILLVGHVGKLVKLAAGVMNTHSRQADCRMEVLASHAAMAGADRDTVTRIMGCINTTEAIRILKERELLVPVMGTVTERIREALRRRAGENLSVGAVMFSTEDGILGKTEEADVLLEQIRRGRSETRQKACSETRQKTRPEA</sequence>
<dbReference type="AlphaFoldDB" id="A0A9D2R6Z4"/>
<dbReference type="Pfam" id="PF01888">
    <property type="entry name" value="CbiD"/>
    <property type="match status" value="1"/>
</dbReference>
<keyword evidence="3 5" id="KW-0808">Transferase</keyword>
<dbReference type="EMBL" id="DWUV01000171">
    <property type="protein sequence ID" value="HJD34653.1"/>
    <property type="molecule type" value="Genomic_DNA"/>
</dbReference>
<feature type="region of interest" description="Disordered" evidence="6">
    <location>
        <begin position="406"/>
        <end position="425"/>
    </location>
</feature>
<dbReference type="Gene3D" id="3.30.2110.10">
    <property type="entry name" value="CbiD-like"/>
    <property type="match status" value="1"/>
</dbReference>
<reference evidence="7" key="1">
    <citation type="journal article" date="2021" name="PeerJ">
        <title>Extensive microbial diversity within the chicken gut microbiome revealed by metagenomics and culture.</title>
        <authorList>
            <person name="Gilroy R."/>
            <person name="Ravi A."/>
            <person name="Getino M."/>
            <person name="Pursley I."/>
            <person name="Horton D.L."/>
            <person name="Alikhan N.F."/>
            <person name="Baker D."/>
            <person name="Gharbi K."/>
            <person name="Hall N."/>
            <person name="Watson M."/>
            <person name="Adriaenssens E.M."/>
            <person name="Foster-Nyarko E."/>
            <person name="Jarju S."/>
            <person name="Secka A."/>
            <person name="Antonio M."/>
            <person name="Oren A."/>
            <person name="Chaudhuri R.R."/>
            <person name="La Ragione R."/>
            <person name="Hildebrand F."/>
            <person name="Pallen M.J."/>
        </authorList>
    </citation>
    <scope>NUCLEOTIDE SEQUENCE</scope>
    <source>
        <strain evidence="7">ChiGjej3B3-11674</strain>
    </source>
</reference>
<dbReference type="EC" id="2.1.1.195" evidence="5"/>
<evidence type="ECO:0000256" key="2">
    <source>
        <dbReference type="ARBA" id="ARBA00022603"/>
    </source>
</evidence>
<dbReference type="Proteomes" id="UP000823897">
    <property type="component" value="Unassembled WGS sequence"/>
</dbReference>
<comment type="similarity">
    <text evidence="5">Belongs to the CbiD family.</text>
</comment>
<keyword evidence="4 5" id="KW-0949">S-adenosyl-L-methionine</keyword>
<dbReference type="NCBIfam" id="TIGR00312">
    <property type="entry name" value="cbiD"/>
    <property type="match status" value="1"/>
</dbReference>
<dbReference type="InterPro" id="IPR002748">
    <property type="entry name" value="CbiD"/>
</dbReference>
<organism evidence="7 8">
    <name type="scientific">Candidatus Mediterraneibacter tabaqchaliae</name>
    <dbReference type="NCBI Taxonomy" id="2838689"/>
    <lineage>
        <taxon>Bacteria</taxon>
        <taxon>Bacillati</taxon>
        <taxon>Bacillota</taxon>
        <taxon>Clostridia</taxon>
        <taxon>Lachnospirales</taxon>
        <taxon>Lachnospiraceae</taxon>
        <taxon>Mediterraneibacter</taxon>
    </lineage>
</organism>
<evidence type="ECO:0000256" key="4">
    <source>
        <dbReference type="ARBA" id="ARBA00022691"/>
    </source>
</evidence>
<evidence type="ECO:0000313" key="7">
    <source>
        <dbReference type="EMBL" id="HJD34653.1"/>
    </source>
</evidence>
<reference evidence="7" key="2">
    <citation type="submission" date="2021-04" db="EMBL/GenBank/DDBJ databases">
        <authorList>
            <person name="Gilroy R."/>
        </authorList>
    </citation>
    <scope>NUCLEOTIDE SEQUENCE</scope>
    <source>
        <strain evidence="7">ChiGjej3B3-11674</strain>
    </source>
</reference>
<keyword evidence="1 5" id="KW-0169">Cobalamin biosynthesis</keyword>
<evidence type="ECO:0000256" key="1">
    <source>
        <dbReference type="ARBA" id="ARBA00022573"/>
    </source>
</evidence>
<name>A0A9D2R6Z4_9FIRM</name>
<proteinExistence type="inferred from homology"/>
<accession>A0A9D2R6Z4</accession>
<dbReference type="PANTHER" id="PTHR35863:SF1">
    <property type="entry name" value="COBALT-PRECORRIN-5B C(1)-METHYLTRANSFERASE"/>
    <property type="match status" value="1"/>
</dbReference>
<evidence type="ECO:0000256" key="3">
    <source>
        <dbReference type="ARBA" id="ARBA00022679"/>
    </source>
</evidence>
<dbReference type="PANTHER" id="PTHR35863">
    <property type="entry name" value="COBALT-PRECORRIN-5B C(1)-METHYLTRANSFERASE"/>
    <property type="match status" value="1"/>
</dbReference>
<evidence type="ECO:0000313" key="8">
    <source>
        <dbReference type="Proteomes" id="UP000823897"/>
    </source>
</evidence>
<feature type="region of interest" description="Disordered" evidence="6">
    <location>
        <begin position="1"/>
        <end position="20"/>
    </location>
</feature>
<gene>
    <name evidence="5 7" type="primary">cbiD</name>
    <name evidence="7" type="ORF">H9911_08955</name>
</gene>
<evidence type="ECO:0000256" key="5">
    <source>
        <dbReference type="HAMAP-Rule" id="MF_00787"/>
    </source>
</evidence>
<comment type="catalytic activity">
    <reaction evidence="5">
        <text>Co-precorrin-5B + S-adenosyl-L-methionine = Co-precorrin-6A + S-adenosyl-L-homocysteine</text>
        <dbReference type="Rhea" id="RHEA:26285"/>
        <dbReference type="ChEBI" id="CHEBI:57856"/>
        <dbReference type="ChEBI" id="CHEBI:59789"/>
        <dbReference type="ChEBI" id="CHEBI:60063"/>
        <dbReference type="ChEBI" id="CHEBI:60064"/>
        <dbReference type="EC" id="2.1.1.195"/>
    </reaction>
</comment>
<dbReference type="SUPFAM" id="SSF111342">
    <property type="entry name" value="CbiD-like"/>
    <property type="match status" value="1"/>
</dbReference>
<dbReference type="GO" id="GO:0032259">
    <property type="term" value="P:methylation"/>
    <property type="evidence" value="ECO:0007669"/>
    <property type="project" value="UniProtKB-KW"/>
</dbReference>